<feature type="non-terminal residue" evidence="3">
    <location>
        <position position="196"/>
    </location>
</feature>
<dbReference type="PANTHER" id="PTHR13349:SF2">
    <property type="entry name" value="TRANSLATION MACHINERY-ASSOCIATED PROTEIN 16"/>
    <property type="match status" value="1"/>
</dbReference>
<dbReference type="OrthoDB" id="270284at2759"/>
<dbReference type="InterPro" id="IPR038356">
    <property type="entry name" value="Tma16_sf"/>
</dbReference>
<gene>
    <name evidence="3" type="ORF">BCR39DRAFT_450231</name>
</gene>
<dbReference type="Pfam" id="PF11176">
    <property type="entry name" value="Tma16"/>
    <property type="match status" value="1"/>
</dbReference>
<feature type="non-terminal residue" evidence="3">
    <location>
        <position position="1"/>
    </location>
</feature>
<dbReference type="EMBL" id="MCFC01000015">
    <property type="protein sequence ID" value="ORY31416.1"/>
    <property type="molecule type" value="Genomic_DNA"/>
</dbReference>
<evidence type="ECO:0000313" key="4">
    <source>
        <dbReference type="Proteomes" id="UP000193986"/>
    </source>
</evidence>
<comment type="similarity">
    <text evidence="1">Belongs to the TMA16 family.</text>
</comment>
<name>A0A1Y2B9P6_9TREE</name>
<protein>
    <submittedName>
        <fullName evidence="3">Uncharacterized protein</fullName>
    </submittedName>
</protein>
<evidence type="ECO:0000256" key="1">
    <source>
        <dbReference type="ARBA" id="ARBA00034127"/>
    </source>
</evidence>
<feature type="region of interest" description="Disordered" evidence="2">
    <location>
        <begin position="171"/>
        <end position="196"/>
    </location>
</feature>
<dbReference type="PANTHER" id="PTHR13349">
    <property type="entry name" value="TRANSLATION MACHINERY-ASSOCIATED PROTEIN 16"/>
    <property type="match status" value="1"/>
</dbReference>
<sequence length="196" mass="21978">NRRLTKKTIKGKEGLHPGSRKAGQLTRVHLRTAKLQSQAKARKEANASKVQRPLFFYNSLSSPHPLTVPSLKALVALVYLTRYDTRIEELVAERRPGRPKAKELSELEEVKARETKEYETGLEVPDLTHPPTTRLLHGMLSAGSELTPAHIDLLRFVRVFKDSDQVEVTRPGRTGKMGLGGDKLLPGDERLGEDWT</sequence>
<dbReference type="InterPro" id="IPR021346">
    <property type="entry name" value="Tma16"/>
</dbReference>
<evidence type="ECO:0000313" key="3">
    <source>
        <dbReference type="EMBL" id="ORY31416.1"/>
    </source>
</evidence>
<evidence type="ECO:0000256" key="2">
    <source>
        <dbReference type="SAM" id="MobiDB-lite"/>
    </source>
</evidence>
<reference evidence="3 4" key="1">
    <citation type="submission" date="2016-07" db="EMBL/GenBank/DDBJ databases">
        <title>Pervasive Adenine N6-methylation of Active Genes in Fungi.</title>
        <authorList>
            <consortium name="DOE Joint Genome Institute"/>
            <person name="Mondo S.J."/>
            <person name="Dannebaum R.O."/>
            <person name="Kuo R.C."/>
            <person name="Labutti K."/>
            <person name="Haridas S."/>
            <person name="Kuo A."/>
            <person name="Salamov A."/>
            <person name="Ahrendt S.R."/>
            <person name="Lipzen A."/>
            <person name="Sullivan W."/>
            <person name="Andreopoulos W.B."/>
            <person name="Clum A."/>
            <person name="Lindquist E."/>
            <person name="Daum C."/>
            <person name="Ramamoorthy G.K."/>
            <person name="Gryganskyi A."/>
            <person name="Culley D."/>
            <person name="Magnuson J.K."/>
            <person name="James T.Y."/>
            <person name="O'Malley M.A."/>
            <person name="Stajich J.E."/>
            <person name="Spatafora J.W."/>
            <person name="Visel A."/>
            <person name="Grigoriev I.V."/>
        </authorList>
    </citation>
    <scope>NUCLEOTIDE SEQUENCE [LARGE SCALE GENOMIC DNA]</scope>
    <source>
        <strain evidence="3 4">68-887.2</strain>
    </source>
</reference>
<feature type="compositionally biased region" description="Basic and acidic residues" evidence="2">
    <location>
        <begin position="185"/>
        <end position="196"/>
    </location>
</feature>
<dbReference type="InParanoid" id="A0A1Y2B9P6"/>
<feature type="region of interest" description="Disordered" evidence="2">
    <location>
        <begin position="1"/>
        <end position="20"/>
    </location>
</feature>
<comment type="caution">
    <text evidence="3">The sequence shown here is derived from an EMBL/GenBank/DDBJ whole genome shotgun (WGS) entry which is preliminary data.</text>
</comment>
<dbReference type="AlphaFoldDB" id="A0A1Y2B9P6"/>
<proteinExistence type="inferred from homology"/>
<organism evidence="3 4">
    <name type="scientific">Naematelia encephala</name>
    <dbReference type="NCBI Taxonomy" id="71784"/>
    <lineage>
        <taxon>Eukaryota</taxon>
        <taxon>Fungi</taxon>
        <taxon>Dikarya</taxon>
        <taxon>Basidiomycota</taxon>
        <taxon>Agaricomycotina</taxon>
        <taxon>Tremellomycetes</taxon>
        <taxon>Tremellales</taxon>
        <taxon>Naemateliaceae</taxon>
        <taxon>Naematelia</taxon>
    </lineage>
</organism>
<dbReference type="STRING" id="71784.A0A1Y2B9P6"/>
<dbReference type="Gene3D" id="1.20.1440.170">
    <property type="entry name" value="Translation machinery-associated protein 16-like"/>
    <property type="match status" value="1"/>
</dbReference>
<keyword evidence="4" id="KW-1185">Reference proteome</keyword>
<accession>A0A1Y2B9P6</accession>
<dbReference type="Proteomes" id="UP000193986">
    <property type="component" value="Unassembled WGS sequence"/>
</dbReference>
<dbReference type="GO" id="GO:0005634">
    <property type="term" value="C:nucleus"/>
    <property type="evidence" value="ECO:0007669"/>
    <property type="project" value="TreeGrafter"/>
</dbReference>